<comment type="caution">
    <text evidence="3">The sequence shown here is derived from an EMBL/GenBank/DDBJ whole genome shotgun (WGS) entry which is preliminary data.</text>
</comment>
<dbReference type="InterPro" id="IPR015814">
    <property type="entry name" value="Pgluconate_DH_NAD-bd_C"/>
</dbReference>
<accession>A0ABS3N9D2</accession>
<organism evidence="3 4">
    <name type="scientific">Metabacillus bambusae</name>
    <dbReference type="NCBI Taxonomy" id="2795218"/>
    <lineage>
        <taxon>Bacteria</taxon>
        <taxon>Bacillati</taxon>
        <taxon>Bacillota</taxon>
        <taxon>Bacilli</taxon>
        <taxon>Bacillales</taxon>
        <taxon>Bacillaceae</taxon>
        <taxon>Metabacillus</taxon>
    </lineage>
</organism>
<feature type="domain" description="Phosphogluconate dehydrogenase NAD-binding putative C-terminal" evidence="2">
    <location>
        <begin position="193"/>
        <end position="259"/>
    </location>
</feature>
<dbReference type="SUPFAM" id="SSF51735">
    <property type="entry name" value="NAD(P)-binding Rossmann-fold domains"/>
    <property type="match status" value="1"/>
</dbReference>
<dbReference type="Pfam" id="PF09130">
    <property type="entry name" value="DUF1932"/>
    <property type="match status" value="1"/>
</dbReference>
<dbReference type="InterPro" id="IPR036291">
    <property type="entry name" value="NAD(P)-bd_dom_sf"/>
</dbReference>
<evidence type="ECO:0000259" key="2">
    <source>
        <dbReference type="Pfam" id="PF09130"/>
    </source>
</evidence>
<gene>
    <name evidence="3" type="ORF">I7822_25070</name>
</gene>
<dbReference type="SUPFAM" id="SSF48179">
    <property type="entry name" value="6-phosphogluconate dehydrogenase C-terminal domain-like"/>
    <property type="match status" value="1"/>
</dbReference>
<dbReference type="RefSeq" id="WP_207981805.1">
    <property type="nucleotide sequence ID" value="NZ_JAGDEL010000027.1"/>
</dbReference>
<sequence length="298" mass="32941">MNLGFIGFGEAAFEMAKGLKGEGFGEIVAFDPLADHETYGSLIKERAGQAKVELLDLMETVIQRVNLVIVAVPADKAFEVSVKLKPQLNKEIIYVDVSASSPTVKKDIWENLKETGAAFVDAAMLGPLTVYQHKVPMIISGSGSNQFILQMSKFGMNLDHISQNPGDASAVKLTRSIFMKGTAALFIEMLEAARVLNVEDRVIASIKETMGSEIFEKVMNQLVTGTSIHAYRRSKELEGSIEMLEELNIHSSMSNASREKLLFLTDLNIKDKFQGKRPDHWTNVIDMIASTRKENVKS</sequence>
<evidence type="ECO:0000313" key="4">
    <source>
        <dbReference type="Proteomes" id="UP000663981"/>
    </source>
</evidence>
<dbReference type="InterPro" id="IPR006115">
    <property type="entry name" value="6PGDH_NADP-bd"/>
</dbReference>
<feature type="domain" description="6-phosphogluconate dehydrogenase NADP-binding" evidence="1">
    <location>
        <begin position="3"/>
        <end position="126"/>
    </location>
</feature>
<dbReference type="Gene3D" id="3.40.50.720">
    <property type="entry name" value="NAD(P)-binding Rossmann-like Domain"/>
    <property type="match status" value="1"/>
</dbReference>
<name>A0ABS3N9D2_9BACI</name>
<dbReference type="EMBL" id="JAGDEL010000027">
    <property type="protein sequence ID" value="MBO1514906.1"/>
    <property type="molecule type" value="Genomic_DNA"/>
</dbReference>
<dbReference type="InterPro" id="IPR013328">
    <property type="entry name" value="6PGD_dom2"/>
</dbReference>
<proteinExistence type="predicted"/>
<evidence type="ECO:0000259" key="1">
    <source>
        <dbReference type="Pfam" id="PF03446"/>
    </source>
</evidence>
<keyword evidence="4" id="KW-1185">Reference proteome</keyword>
<reference evidence="3 4" key="1">
    <citation type="submission" date="2021-03" db="EMBL/GenBank/DDBJ databases">
        <title>Whole genome sequence of Metabacillus bambusae BG109.</title>
        <authorList>
            <person name="Jeong J.W."/>
        </authorList>
    </citation>
    <scope>NUCLEOTIDE SEQUENCE [LARGE SCALE GENOMIC DNA]</scope>
    <source>
        <strain evidence="3 4">BG109</strain>
    </source>
</reference>
<evidence type="ECO:0000313" key="3">
    <source>
        <dbReference type="EMBL" id="MBO1514906.1"/>
    </source>
</evidence>
<protein>
    <submittedName>
        <fullName evidence="3">NAD(P)-dependent oxidoreductase</fullName>
    </submittedName>
</protein>
<dbReference type="Proteomes" id="UP000663981">
    <property type="component" value="Unassembled WGS sequence"/>
</dbReference>
<dbReference type="Pfam" id="PF03446">
    <property type="entry name" value="NAD_binding_2"/>
    <property type="match status" value="1"/>
</dbReference>
<dbReference type="InterPro" id="IPR008927">
    <property type="entry name" value="6-PGluconate_DH-like_C_sf"/>
</dbReference>
<dbReference type="Gene3D" id="1.10.1040.10">
    <property type="entry name" value="N-(1-d-carboxylethyl)-l-norvaline Dehydrogenase, domain 2"/>
    <property type="match status" value="1"/>
</dbReference>